<dbReference type="EMBL" id="DF967972">
    <property type="protein sequence ID" value="GAP13350.1"/>
    <property type="molecule type" value="Genomic_DNA"/>
</dbReference>
<dbReference type="SUPFAM" id="SSF102114">
    <property type="entry name" value="Radical SAM enzymes"/>
    <property type="match status" value="1"/>
</dbReference>
<evidence type="ECO:0000256" key="6">
    <source>
        <dbReference type="ARBA" id="ARBA00023014"/>
    </source>
</evidence>
<protein>
    <submittedName>
        <fullName evidence="8">Predicted Fe-S oxidoreductases</fullName>
    </submittedName>
</protein>
<dbReference type="CDD" id="cd01335">
    <property type="entry name" value="Radical_SAM"/>
    <property type="match status" value="1"/>
</dbReference>
<gene>
    <name evidence="8" type="ORF">LARV_01103</name>
</gene>
<keyword evidence="6" id="KW-0411">Iron-sulfur</keyword>
<dbReference type="CDD" id="cd21121">
    <property type="entry name" value="SPASM_Cmo-like"/>
    <property type="match status" value="1"/>
</dbReference>
<dbReference type="InterPro" id="IPR034391">
    <property type="entry name" value="AdoMet-like_SPASM_containing"/>
</dbReference>
<keyword evidence="4" id="KW-0479">Metal-binding</keyword>
<evidence type="ECO:0000259" key="7">
    <source>
        <dbReference type="PROSITE" id="PS51918"/>
    </source>
</evidence>
<keyword evidence="3" id="KW-0949">S-adenosyl-L-methionine</keyword>
<evidence type="ECO:0000256" key="5">
    <source>
        <dbReference type="ARBA" id="ARBA00023004"/>
    </source>
</evidence>
<name>A0A0S7BFS9_9CHLR</name>
<dbReference type="Pfam" id="PF13186">
    <property type="entry name" value="SPASM"/>
    <property type="match status" value="1"/>
</dbReference>
<evidence type="ECO:0000313" key="8">
    <source>
        <dbReference type="EMBL" id="GAP13350.1"/>
    </source>
</evidence>
<dbReference type="InterPro" id="IPR023885">
    <property type="entry name" value="4Fe4S-binding_SPASM_dom"/>
</dbReference>
<dbReference type="GO" id="GO:0046872">
    <property type="term" value="F:metal ion binding"/>
    <property type="evidence" value="ECO:0007669"/>
    <property type="project" value="UniProtKB-KW"/>
</dbReference>
<dbReference type="Gene3D" id="3.20.20.70">
    <property type="entry name" value="Aldolase class I"/>
    <property type="match status" value="1"/>
</dbReference>
<dbReference type="PANTHER" id="PTHR11228:SF34">
    <property type="entry name" value="TUNGSTEN-CONTAINING ALDEHYDE FERREDOXIN OXIDOREDUCTASE COFACTOR MODIFYING PROTEIN"/>
    <property type="match status" value="1"/>
</dbReference>
<keyword evidence="9" id="KW-1185">Reference proteome</keyword>
<evidence type="ECO:0000256" key="1">
    <source>
        <dbReference type="ARBA" id="ARBA00001966"/>
    </source>
</evidence>
<evidence type="ECO:0000256" key="3">
    <source>
        <dbReference type="ARBA" id="ARBA00022691"/>
    </source>
</evidence>
<proteinExistence type="predicted"/>
<accession>A0A0S7BFS9</accession>
<dbReference type="GO" id="GO:0051536">
    <property type="term" value="F:iron-sulfur cluster binding"/>
    <property type="evidence" value="ECO:0007669"/>
    <property type="project" value="UniProtKB-KW"/>
</dbReference>
<dbReference type="PANTHER" id="PTHR11228">
    <property type="entry name" value="RADICAL SAM DOMAIN PROTEIN"/>
    <property type="match status" value="1"/>
</dbReference>
<dbReference type="InterPro" id="IPR007197">
    <property type="entry name" value="rSAM"/>
</dbReference>
<comment type="cofactor">
    <cofactor evidence="1">
        <name>[4Fe-4S] cluster</name>
        <dbReference type="ChEBI" id="CHEBI:49883"/>
    </cofactor>
</comment>
<keyword evidence="2" id="KW-0004">4Fe-4S</keyword>
<dbReference type="SFLD" id="SFLDG01387">
    <property type="entry name" value="BtrN-like_SPASM_domain_contain"/>
    <property type="match status" value="1"/>
</dbReference>
<evidence type="ECO:0000313" key="9">
    <source>
        <dbReference type="Proteomes" id="UP000055060"/>
    </source>
</evidence>
<dbReference type="RefSeq" id="WP_075072694.1">
    <property type="nucleotide sequence ID" value="NZ_DF967972.1"/>
</dbReference>
<dbReference type="SFLD" id="SFLDG01067">
    <property type="entry name" value="SPASM/twitch_domain_containing"/>
    <property type="match status" value="1"/>
</dbReference>
<keyword evidence="5" id="KW-0408">Iron</keyword>
<sequence length="415" mass="46013">MTPRPDGWLEVDARGNLNLPPDLMAELGLQPGGRAAYLIEGGDVRLLRSTDRLARVYIEPTDLCNLDCATCMRNVWDETPGWMQPDIFQRVLDGLKHFSPRPLVFFGGYGEPLAHPRLIEMIRQVRELGAPVELISNGVLLDEARSAALIDAGVDTLWVSLDGATPESYSDVRLAEELPHVLDNLNRLRKLRDRIGSDRPQLGIAFVAMRRNIADMPAVLRLGLSLGARRFSVSNVLAHTAELRAEELYERSQYEPPESGARPAVDFPRIDFSPAVGAALAEAQRTGCTLNLDGLTPGKRMKTCPFIAKGSLSIRWDGAVSPCLPLLHGHDSYLDDHLRRSHAYTVGNLNERDLPDLWLDPTYRALRERLLDFDFSPCVTCNTCENSYQNVEDCFGNSLPACGGCLWAQGIIQCP</sequence>
<reference evidence="8" key="1">
    <citation type="submission" date="2015-07" db="EMBL/GenBank/DDBJ databases">
        <title>Draft Genome Sequences of Anaerolinea thermolimosa IMO-1, Bellilinea caldifistulae GOMI-1, Leptolinea tardivitalis YMTK-2, Levilinea saccharolytica KIBI-1,Longilinea arvoryzae KOME-1, Previously Described as Members of the Anaerolineaceae (Chloroflexi).</title>
        <authorList>
            <person name="Sekiguchi Y."/>
            <person name="Ohashi A."/>
            <person name="Matsuura N."/>
            <person name="Tourlousse M.D."/>
        </authorList>
    </citation>
    <scope>NUCLEOTIDE SEQUENCE [LARGE SCALE GENOMIC DNA]</scope>
    <source>
        <strain evidence="8">KOME-1</strain>
    </source>
</reference>
<dbReference type="SFLD" id="SFLDS00029">
    <property type="entry name" value="Radical_SAM"/>
    <property type="match status" value="1"/>
</dbReference>
<dbReference type="GO" id="GO:0003824">
    <property type="term" value="F:catalytic activity"/>
    <property type="evidence" value="ECO:0007669"/>
    <property type="project" value="InterPro"/>
</dbReference>
<dbReference type="InterPro" id="IPR013785">
    <property type="entry name" value="Aldolase_TIM"/>
</dbReference>
<evidence type="ECO:0000256" key="4">
    <source>
        <dbReference type="ARBA" id="ARBA00022723"/>
    </source>
</evidence>
<dbReference type="InterPro" id="IPR027604">
    <property type="entry name" value="W_rSAM_matur"/>
</dbReference>
<dbReference type="Proteomes" id="UP000055060">
    <property type="component" value="Unassembled WGS sequence"/>
</dbReference>
<dbReference type="STRING" id="360412.LARV_01103"/>
<dbReference type="SFLD" id="SFLDF00570">
    <property type="entry name" value="tungsten_cofactor_oxidoreducas"/>
    <property type="match status" value="1"/>
</dbReference>
<feature type="domain" description="Radical SAM core" evidence="7">
    <location>
        <begin position="50"/>
        <end position="268"/>
    </location>
</feature>
<organism evidence="8">
    <name type="scientific">Longilinea arvoryzae</name>
    <dbReference type="NCBI Taxonomy" id="360412"/>
    <lineage>
        <taxon>Bacteria</taxon>
        <taxon>Bacillati</taxon>
        <taxon>Chloroflexota</taxon>
        <taxon>Anaerolineae</taxon>
        <taxon>Anaerolineales</taxon>
        <taxon>Anaerolineaceae</taxon>
        <taxon>Longilinea</taxon>
    </lineage>
</organism>
<dbReference type="AlphaFoldDB" id="A0A0S7BFS9"/>
<dbReference type="InterPro" id="IPR058240">
    <property type="entry name" value="rSAM_sf"/>
</dbReference>
<dbReference type="InterPro" id="IPR050377">
    <property type="entry name" value="Radical_SAM_PqqE_MftC-like"/>
</dbReference>
<dbReference type="PROSITE" id="PS51918">
    <property type="entry name" value="RADICAL_SAM"/>
    <property type="match status" value="1"/>
</dbReference>
<dbReference type="Pfam" id="PF04055">
    <property type="entry name" value="Radical_SAM"/>
    <property type="match status" value="1"/>
</dbReference>
<evidence type="ECO:0000256" key="2">
    <source>
        <dbReference type="ARBA" id="ARBA00022485"/>
    </source>
</evidence>